<dbReference type="RefSeq" id="WP_154451473.1">
    <property type="nucleotide sequence ID" value="NZ_CP044328.1"/>
</dbReference>
<accession>A0ABX6EG04</accession>
<keyword evidence="5" id="KW-1185">Reference proteome</keyword>
<dbReference type="InterPro" id="IPR007560">
    <property type="entry name" value="Restrct_endonuc_IV_Mrr"/>
</dbReference>
<proteinExistence type="predicted"/>
<feature type="transmembrane region" description="Helical" evidence="2">
    <location>
        <begin position="34"/>
        <end position="54"/>
    </location>
</feature>
<protein>
    <recommendedName>
        <fullName evidence="3">Restriction endonuclease type IV Mrr domain-containing protein</fullName>
    </recommendedName>
</protein>
<evidence type="ECO:0000256" key="2">
    <source>
        <dbReference type="SAM" id="Phobius"/>
    </source>
</evidence>
<dbReference type="EMBL" id="CP044328">
    <property type="protein sequence ID" value="QGM93713.1"/>
    <property type="molecule type" value="Genomic_DNA"/>
</dbReference>
<evidence type="ECO:0000256" key="1">
    <source>
        <dbReference type="SAM" id="MobiDB-lite"/>
    </source>
</evidence>
<sequence length="544" mass="59808">MAKKKKNDGSGLVLLPFAGLLAWAGWPSDFSKILAGLLAIAGLGIITVWTTNYLKYSRAVRRVDSKLEEVVESNIEALARRRSQLLQLDPYGNLKPEKWLKEIGYFISKNLFSTLNSDYDRFVAAGRAPELTDYVESTVAAKTELEPRHQAFRDEMTPIEYEHYCAEELKRSGWDARVTTASRDQGVDVIAQKSGIRLAVQCKLYRSPVGNKAVQEVVAARAHEAAAYGIVVSNNSYTPAAQELARTNNVILLHHRDLAKIDKILSFPKKASERVFLHPASSSEEVPREAAFAEATRPLQSLTILFYTMAALVSVVIISIFLTRAPQKKMSSRSVQDPKHTAQKTLASGTSAPSASSRGTSSISDVTAKDPSSPSEATAQTPSRSSPDPRARQSATSRGNVEAAVEDGNKASRIPQTSAAENPPGNSALALRCLPAPAGDTTSIDISITGDKWTVRHRQKKGAAIERRAQYDILDTSRERDLSWQGVHRMHRELKMVASLSHRSPNGTRIYKEELIDANVGRVMEMTAVCEELRAWPTPPRRGH</sequence>
<dbReference type="Pfam" id="PF04471">
    <property type="entry name" value="Mrr_cat"/>
    <property type="match status" value="1"/>
</dbReference>
<name>A0ABX6EG04_9HYPH</name>
<evidence type="ECO:0000313" key="5">
    <source>
        <dbReference type="Proteomes" id="UP000424673"/>
    </source>
</evidence>
<dbReference type="PANTHER" id="PTHR30015:SF6">
    <property type="entry name" value="SLL1429 PROTEIN"/>
    <property type="match status" value="1"/>
</dbReference>
<dbReference type="Proteomes" id="UP000424673">
    <property type="component" value="Chromosome"/>
</dbReference>
<dbReference type="PANTHER" id="PTHR30015">
    <property type="entry name" value="MRR RESTRICTION SYSTEM PROTEIN"/>
    <property type="match status" value="1"/>
</dbReference>
<evidence type="ECO:0000259" key="3">
    <source>
        <dbReference type="Pfam" id="PF04471"/>
    </source>
</evidence>
<reference evidence="4 5" key="2">
    <citation type="journal article" date="2021" name="AMB Express">
        <title>Isolation and characterisation of Methylocystis spp. for poly-3-hydroxybutyrate production using waste methane feedstocks.</title>
        <authorList>
            <person name="Rumah B.L."/>
            <person name="Stead C.E."/>
            <person name="Claxton Stevens B.H."/>
            <person name="Minton N.P."/>
            <person name="Grosse-Honebrink A."/>
            <person name="Zhang Y."/>
        </authorList>
    </citation>
    <scope>NUCLEOTIDE SEQUENCE [LARGE SCALE GENOMIC DNA]</scope>
    <source>
        <strain evidence="4 5">BRCS1</strain>
    </source>
</reference>
<dbReference type="InterPro" id="IPR011856">
    <property type="entry name" value="tRNA_endonuc-like_dom_sf"/>
</dbReference>
<keyword evidence="2" id="KW-0812">Transmembrane</keyword>
<evidence type="ECO:0000313" key="4">
    <source>
        <dbReference type="EMBL" id="QGM93713.1"/>
    </source>
</evidence>
<feature type="compositionally biased region" description="Polar residues" evidence="1">
    <location>
        <begin position="370"/>
        <end position="386"/>
    </location>
</feature>
<dbReference type="InterPro" id="IPR011335">
    <property type="entry name" value="Restrct_endonuc-II-like"/>
</dbReference>
<feature type="compositionally biased region" description="Low complexity" evidence="1">
    <location>
        <begin position="347"/>
        <end position="364"/>
    </location>
</feature>
<feature type="transmembrane region" description="Helical" evidence="2">
    <location>
        <begin position="304"/>
        <end position="322"/>
    </location>
</feature>
<dbReference type="SUPFAM" id="SSF52980">
    <property type="entry name" value="Restriction endonuclease-like"/>
    <property type="match status" value="1"/>
</dbReference>
<gene>
    <name evidence="4" type="ORF">F7D13_06545</name>
</gene>
<dbReference type="Gene3D" id="3.40.1350.10">
    <property type="match status" value="1"/>
</dbReference>
<feature type="region of interest" description="Disordered" evidence="1">
    <location>
        <begin position="328"/>
        <end position="426"/>
    </location>
</feature>
<organism evidence="4 5">
    <name type="scientific">Methylocystis rosea</name>
    <dbReference type="NCBI Taxonomy" id="173366"/>
    <lineage>
        <taxon>Bacteria</taxon>
        <taxon>Pseudomonadati</taxon>
        <taxon>Pseudomonadota</taxon>
        <taxon>Alphaproteobacteria</taxon>
        <taxon>Hyphomicrobiales</taxon>
        <taxon>Methylocystaceae</taxon>
        <taxon>Methylocystis</taxon>
    </lineage>
</organism>
<keyword evidence="2" id="KW-1133">Transmembrane helix</keyword>
<dbReference type="InterPro" id="IPR052906">
    <property type="entry name" value="Type_IV_Methyl-Rstrct_Enzyme"/>
</dbReference>
<reference evidence="5" key="1">
    <citation type="submission" date="2019-09" db="EMBL/GenBank/DDBJ databases">
        <title>Isolation and complete genome sequencing of Methylocystis species.</title>
        <authorList>
            <person name="Rumah B.L."/>
            <person name="Stead C.E."/>
            <person name="Stevens B.C."/>
            <person name="Minton N.P."/>
            <person name="Grosse-Honebrink A."/>
            <person name="Zhang Y."/>
        </authorList>
    </citation>
    <scope>NUCLEOTIDE SEQUENCE [LARGE SCALE GENOMIC DNA]</scope>
    <source>
        <strain evidence="5">BRCS1</strain>
    </source>
</reference>
<feature type="domain" description="Restriction endonuclease type IV Mrr" evidence="3">
    <location>
        <begin position="154"/>
        <end position="260"/>
    </location>
</feature>
<keyword evidence="2" id="KW-0472">Membrane</keyword>